<dbReference type="EMBL" id="MH460880">
    <property type="protein sequence ID" value="AXH01837.1"/>
    <property type="molecule type" value="Genomic_DNA"/>
</dbReference>
<feature type="compositionally biased region" description="Low complexity" evidence="1">
    <location>
        <begin position="15"/>
        <end position="47"/>
    </location>
</feature>
<dbReference type="AlphaFoldDB" id="A0A345IPR5"/>
<evidence type="ECO:0000313" key="2">
    <source>
        <dbReference type="EMBL" id="AXH01837.1"/>
    </source>
</evidence>
<feature type="compositionally biased region" description="Basic and acidic residues" evidence="1">
    <location>
        <begin position="51"/>
        <end position="95"/>
    </location>
</feature>
<dbReference type="RefSeq" id="WP_033648879.1">
    <property type="nucleotide sequence ID" value="NZ_JBQPII010000006.1"/>
</dbReference>
<name>A0A345IPR5_SERMA</name>
<evidence type="ECO:0008006" key="4">
    <source>
        <dbReference type="Google" id="ProtNLM"/>
    </source>
</evidence>
<dbReference type="EMBL" id="MH460883">
    <property type="protein sequence ID" value="AXH02470.1"/>
    <property type="molecule type" value="Genomic_DNA"/>
</dbReference>
<organism evidence="2">
    <name type="scientific">Serratia marcescens</name>
    <dbReference type="NCBI Taxonomy" id="615"/>
    <lineage>
        <taxon>Bacteria</taxon>
        <taxon>Pseudomonadati</taxon>
        <taxon>Pseudomonadota</taxon>
        <taxon>Gammaproteobacteria</taxon>
        <taxon>Enterobacterales</taxon>
        <taxon>Yersiniaceae</taxon>
        <taxon>Serratia</taxon>
    </lineage>
</organism>
<accession>A0A345IPR5</accession>
<evidence type="ECO:0000256" key="1">
    <source>
        <dbReference type="SAM" id="MobiDB-lite"/>
    </source>
</evidence>
<reference evidence="2" key="1">
    <citation type="submission" date="2018-06" db="EMBL/GenBank/DDBJ databases">
        <title>SME-4 producing Serratia marcescens from Argentina and comparison with genomes of other SME-producers.</title>
        <authorList>
            <person name="Dabos L."/>
            <person name="Patino Navarrete R."/>
            <person name="Naas T."/>
        </authorList>
    </citation>
    <scope>NUCLEOTIDE SEQUENCE</scope>
    <source>
        <strain evidence="2">CHE4</strain>
        <strain evidence="3">S8</strain>
    </source>
</reference>
<sequence>MNLFERLMYRRLCSEAPPEGGDGGAAPAATGDNPAADTNAANPAEGGNPEGEGKQEGSKTAEELAAEKDAKEKADKEPAEKAEKDKKPAAPEKYEFTPPEGQELDANALAVFEPIAKELGLSQEQAQKLVDIYPQIQQQQAEAWSKQVSDWGEQVKSDKEIGGDKFNASVGAAQRALDQFGNPELREYLNASGLGNHPALVRFCAKVGKAMAEDSFVVPGQGGQRSAADILYGNKE</sequence>
<evidence type="ECO:0000313" key="3">
    <source>
        <dbReference type="EMBL" id="AXH02470.1"/>
    </source>
</evidence>
<protein>
    <recommendedName>
        <fullName evidence="4">Peptidase</fullName>
    </recommendedName>
</protein>
<feature type="region of interest" description="Disordered" evidence="1">
    <location>
        <begin position="14"/>
        <end position="102"/>
    </location>
</feature>
<proteinExistence type="predicted"/>